<keyword evidence="8" id="KW-1185">Reference proteome</keyword>
<feature type="domain" description="Ubiquitin-like" evidence="4">
    <location>
        <begin position="10"/>
        <end position="62"/>
    </location>
</feature>
<dbReference type="PANTHER" id="PTHR24198:SF165">
    <property type="entry name" value="ANKYRIN REPEAT-CONTAINING PROTEIN-RELATED"/>
    <property type="match status" value="1"/>
</dbReference>
<keyword evidence="1" id="KW-0677">Repeat</keyword>
<sequence length="301" mass="33879">MGPKREEEMIAITLKLVTHEEQQNLKVKMPKGVKMSKVKERVEAEFDIPTEEQIILFRGKYIAKRYMTQKENAFQPLNMPDLEEIVSEAGEDGLQMTVIHHPFRLENFMKEEEVEEGDSDVKLRQSGASLLHRAVRRCEISVVQELLVKEAFTRANARDRAGQTALHAACTAWQRESAQIILDSDKFEAVYKKDMDGRTALHYVACWGDLEVAKSILAHPKIGRRHIHMEDIFGHSPLALATECGHVKVVEAMNETLASKGEDDEPPPADEEPSRPSSPVAGKAMEEDEEEAIAAIEEKPA</sequence>
<dbReference type="InterPro" id="IPR002110">
    <property type="entry name" value="Ankyrin_rpt"/>
</dbReference>
<reference evidence="5" key="1">
    <citation type="submission" date="2022-10" db="EMBL/GenBank/DDBJ databases">
        <authorList>
            <person name="Chen Y."/>
            <person name="Dougan E. K."/>
            <person name="Chan C."/>
            <person name="Rhodes N."/>
            <person name="Thang M."/>
        </authorList>
    </citation>
    <scope>NUCLEOTIDE SEQUENCE</scope>
</reference>
<dbReference type="Proteomes" id="UP001152797">
    <property type="component" value="Unassembled WGS sequence"/>
</dbReference>
<dbReference type="SMART" id="SM00248">
    <property type="entry name" value="ANK"/>
    <property type="match status" value="4"/>
</dbReference>
<dbReference type="Pfam" id="PF12796">
    <property type="entry name" value="Ank_2"/>
    <property type="match status" value="2"/>
</dbReference>
<dbReference type="SUPFAM" id="SSF48403">
    <property type="entry name" value="Ankyrin repeat"/>
    <property type="match status" value="1"/>
</dbReference>
<evidence type="ECO:0000313" key="8">
    <source>
        <dbReference type="Proteomes" id="UP001152797"/>
    </source>
</evidence>
<dbReference type="InterPro" id="IPR029071">
    <property type="entry name" value="Ubiquitin-like_domsf"/>
</dbReference>
<dbReference type="OrthoDB" id="425274at2759"/>
<evidence type="ECO:0000313" key="5">
    <source>
        <dbReference type="EMBL" id="CAI4007800.1"/>
    </source>
</evidence>
<evidence type="ECO:0000313" key="6">
    <source>
        <dbReference type="EMBL" id="CAL1161175.1"/>
    </source>
</evidence>
<comment type="caution">
    <text evidence="5">The sequence shown here is derived from an EMBL/GenBank/DDBJ whole genome shotgun (WGS) entry which is preliminary data.</text>
</comment>
<dbReference type="PROSITE" id="PS50053">
    <property type="entry name" value="UBIQUITIN_2"/>
    <property type="match status" value="1"/>
</dbReference>
<feature type="region of interest" description="Disordered" evidence="3">
    <location>
        <begin position="255"/>
        <end position="301"/>
    </location>
</feature>
<reference evidence="6" key="2">
    <citation type="submission" date="2024-04" db="EMBL/GenBank/DDBJ databases">
        <authorList>
            <person name="Chen Y."/>
            <person name="Shah S."/>
            <person name="Dougan E. K."/>
            <person name="Thang M."/>
            <person name="Chan C."/>
        </authorList>
    </citation>
    <scope>NUCLEOTIDE SEQUENCE [LARGE SCALE GENOMIC DNA]</scope>
</reference>
<evidence type="ECO:0000256" key="3">
    <source>
        <dbReference type="SAM" id="MobiDB-lite"/>
    </source>
</evidence>
<proteinExistence type="predicted"/>
<protein>
    <submittedName>
        <fullName evidence="7">Ankyrin repeat-containing protein C6C3.08</fullName>
    </submittedName>
</protein>
<dbReference type="PANTHER" id="PTHR24198">
    <property type="entry name" value="ANKYRIN REPEAT AND PROTEIN KINASE DOMAIN-CONTAINING PROTEIN"/>
    <property type="match status" value="1"/>
</dbReference>
<dbReference type="InterPro" id="IPR036770">
    <property type="entry name" value="Ankyrin_rpt-contain_sf"/>
</dbReference>
<evidence type="ECO:0000259" key="4">
    <source>
        <dbReference type="PROSITE" id="PS50053"/>
    </source>
</evidence>
<keyword evidence="2" id="KW-0040">ANK repeat</keyword>
<dbReference type="Gene3D" id="1.25.40.20">
    <property type="entry name" value="Ankyrin repeat-containing domain"/>
    <property type="match status" value="2"/>
</dbReference>
<dbReference type="SUPFAM" id="SSF54236">
    <property type="entry name" value="Ubiquitin-like"/>
    <property type="match status" value="1"/>
</dbReference>
<dbReference type="EMBL" id="CAMXCT020004124">
    <property type="protein sequence ID" value="CAL1161175.1"/>
    <property type="molecule type" value="Genomic_DNA"/>
</dbReference>
<accession>A0A9P1DDX1</accession>
<dbReference type="EMBL" id="CAMXCT030004124">
    <property type="protein sequence ID" value="CAL4795112.1"/>
    <property type="molecule type" value="Genomic_DNA"/>
</dbReference>
<gene>
    <name evidence="5" type="ORF">C1SCF055_LOCUS33327</name>
</gene>
<evidence type="ECO:0000313" key="7">
    <source>
        <dbReference type="EMBL" id="CAL4795112.1"/>
    </source>
</evidence>
<evidence type="ECO:0000256" key="1">
    <source>
        <dbReference type="ARBA" id="ARBA00022737"/>
    </source>
</evidence>
<feature type="compositionally biased region" description="Acidic residues" evidence="3">
    <location>
        <begin position="262"/>
        <end position="271"/>
    </location>
</feature>
<organism evidence="5">
    <name type="scientific">Cladocopium goreaui</name>
    <dbReference type="NCBI Taxonomy" id="2562237"/>
    <lineage>
        <taxon>Eukaryota</taxon>
        <taxon>Sar</taxon>
        <taxon>Alveolata</taxon>
        <taxon>Dinophyceae</taxon>
        <taxon>Suessiales</taxon>
        <taxon>Symbiodiniaceae</taxon>
        <taxon>Cladocopium</taxon>
    </lineage>
</organism>
<dbReference type="EMBL" id="CAMXCT010004124">
    <property type="protein sequence ID" value="CAI4007800.1"/>
    <property type="molecule type" value="Genomic_DNA"/>
</dbReference>
<dbReference type="InterPro" id="IPR000626">
    <property type="entry name" value="Ubiquitin-like_dom"/>
</dbReference>
<evidence type="ECO:0000256" key="2">
    <source>
        <dbReference type="ARBA" id="ARBA00023043"/>
    </source>
</evidence>
<dbReference type="AlphaFoldDB" id="A0A9P1DDX1"/>
<name>A0A9P1DDX1_9DINO</name>